<evidence type="ECO:0000313" key="2">
    <source>
        <dbReference type="Proteomes" id="UP000252519"/>
    </source>
</evidence>
<reference evidence="1 2" key="1">
    <citation type="submission" date="2014-10" db="EMBL/GenBank/DDBJ databases">
        <title>Draft genome of the hookworm Ancylostoma caninum.</title>
        <authorList>
            <person name="Mitreva M."/>
        </authorList>
    </citation>
    <scope>NUCLEOTIDE SEQUENCE [LARGE SCALE GENOMIC DNA]</scope>
    <source>
        <strain evidence="1 2">Baltimore</strain>
    </source>
</reference>
<dbReference type="Proteomes" id="UP000252519">
    <property type="component" value="Unassembled WGS sequence"/>
</dbReference>
<dbReference type="EMBL" id="JOJR01005678">
    <property type="protein sequence ID" value="RCN26901.1"/>
    <property type="molecule type" value="Genomic_DNA"/>
</dbReference>
<comment type="caution">
    <text evidence="1">The sequence shown here is derived from an EMBL/GenBank/DDBJ whole genome shotgun (WGS) entry which is preliminary data.</text>
</comment>
<dbReference type="AlphaFoldDB" id="A0A368F458"/>
<name>A0A368F458_ANCCA</name>
<evidence type="ECO:0000313" key="1">
    <source>
        <dbReference type="EMBL" id="RCN26901.1"/>
    </source>
</evidence>
<sequence length="47" mass="5414">MHLSSFSCRESQVLLEIALTSCTQLKKYMLENGVLSYTIREDSEVFI</sequence>
<keyword evidence="2" id="KW-1185">Reference proteome</keyword>
<proteinExistence type="predicted"/>
<organism evidence="1 2">
    <name type="scientific">Ancylostoma caninum</name>
    <name type="common">Dog hookworm</name>
    <dbReference type="NCBI Taxonomy" id="29170"/>
    <lineage>
        <taxon>Eukaryota</taxon>
        <taxon>Metazoa</taxon>
        <taxon>Ecdysozoa</taxon>
        <taxon>Nematoda</taxon>
        <taxon>Chromadorea</taxon>
        <taxon>Rhabditida</taxon>
        <taxon>Rhabditina</taxon>
        <taxon>Rhabditomorpha</taxon>
        <taxon>Strongyloidea</taxon>
        <taxon>Ancylostomatidae</taxon>
        <taxon>Ancylostomatinae</taxon>
        <taxon>Ancylostoma</taxon>
    </lineage>
</organism>
<protein>
    <submittedName>
        <fullName evidence="1">Uncharacterized protein</fullName>
    </submittedName>
</protein>
<accession>A0A368F458</accession>
<gene>
    <name evidence="1" type="ORF">ANCCAN_27370</name>
</gene>